<dbReference type="Gene3D" id="3.90.1640.10">
    <property type="entry name" value="inorganic pyrophosphatase (n-terminal core)"/>
    <property type="match status" value="1"/>
</dbReference>
<evidence type="ECO:0000313" key="3">
    <source>
        <dbReference type="EMBL" id="AYW47428.1"/>
    </source>
</evidence>
<dbReference type="GO" id="GO:0003676">
    <property type="term" value="F:nucleic acid binding"/>
    <property type="evidence" value="ECO:0007669"/>
    <property type="project" value="InterPro"/>
</dbReference>
<dbReference type="PANTHER" id="PTHR47618">
    <property type="entry name" value="BIFUNCTIONAL OLIGORIBONUCLEASE AND PAP PHOSPHATASE NRNA"/>
    <property type="match status" value="1"/>
</dbReference>
<reference evidence="4 6" key="2">
    <citation type="journal article" date="2014" name="Int. J. Syst. Evol. Microbiol.">
        <title>Complete genome sequence of Corynebacterium casei LMG S-19264T (=DSM 44701T), isolated from a smear-ripened cheese.</title>
        <authorList>
            <consortium name="US DOE Joint Genome Institute (JGI-PGF)"/>
            <person name="Walter F."/>
            <person name="Albersmeier A."/>
            <person name="Kalinowski J."/>
            <person name="Ruckert C."/>
        </authorList>
    </citation>
    <scope>NUCLEOTIDE SEQUENCE [LARGE SCALE GENOMIC DNA]</scope>
    <source>
        <strain evidence="4 6">NBRC 114545</strain>
    </source>
</reference>
<dbReference type="Gene3D" id="3.10.310.30">
    <property type="match status" value="1"/>
</dbReference>
<dbReference type="EMBL" id="BSUW01000001">
    <property type="protein sequence ID" value="GMA73002.1"/>
    <property type="molecule type" value="Genomic_DNA"/>
</dbReference>
<reference evidence="3 5" key="1">
    <citation type="journal article" date="2012" name="Int. J. Syst. Evol. Microbiol.">
        <title>Characterization of Tetragenococcus strains from sugar thick juice reveals a novel species, Tetragenococcus osmophilus sp. nov., and divides Tetragenococcus halophilus into two subspecies, T. halophilus subsp. halophilus subsp. nov. and T. halophilus subsp. flandriensis subsp. nov.</title>
        <authorList>
            <person name="Juste A."/>
            <person name="Van Trappen S."/>
            <person name="Verreth C."/>
            <person name="Cleenwerck I."/>
            <person name="De Vos P."/>
            <person name="Lievens B."/>
            <person name="Willems K.A."/>
        </authorList>
    </citation>
    <scope>NUCLEOTIDE SEQUENCE [LARGE SCALE GENOMIC DNA]</scope>
    <source>
        <strain evidence="3 5">JCM 31126</strain>
    </source>
</reference>
<dbReference type="Pfam" id="PF02272">
    <property type="entry name" value="DHHA1"/>
    <property type="match status" value="1"/>
</dbReference>
<name>A0AA38CZT8_9ENTE</name>
<organism evidence="4 6">
    <name type="scientific">Tetragenococcus osmophilus</name>
    <dbReference type="NCBI Taxonomy" id="526944"/>
    <lineage>
        <taxon>Bacteria</taxon>
        <taxon>Bacillati</taxon>
        <taxon>Bacillota</taxon>
        <taxon>Bacilli</taxon>
        <taxon>Lactobacillales</taxon>
        <taxon>Enterococcaceae</taxon>
        <taxon>Tetragenococcus</taxon>
    </lineage>
</organism>
<dbReference type="InterPro" id="IPR003156">
    <property type="entry name" value="DHHA1_dom"/>
</dbReference>
<feature type="domain" description="DDH" evidence="1">
    <location>
        <begin position="17"/>
        <end position="154"/>
    </location>
</feature>
<reference evidence="3" key="3">
    <citation type="submission" date="2018-03" db="EMBL/GenBank/DDBJ databases">
        <authorList>
            <person name="Jeon C.O."/>
        </authorList>
    </citation>
    <scope>NUCLEOTIDE SEQUENCE</scope>
    <source>
        <strain evidence="3">JCM 31126</strain>
    </source>
</reference>
<reference evidence="4" key="4">
    <citation type="submission" date="2023-02" db="EMBL/GenBank/DDBJ databases">
        <authorList>
            <person name="Sun Q."/>
            <person name="Mori K."/>
        </authorList>
    </citation>
    <scope>NUCLEOTIDE SEQUENCE</scope>
    <source>
        <strain evidence="4">NBRC 114545</strain>
    </source>
</reference>
<dbReference type="InterPro" id="IPR051319">
    <property type="entry name" value="Oligoribo/pAp-PDE_c-di-AMP_PDE"/>
</dbReference>
<evidence type="ECO:0000313" key="6">
    <source>
        <dbReference type="Proteomes" id="UP001157039"/>
    </source>
</evidence>
<evidence type="ECO:0000313" key="4">
    <source>
        <dbReference type="EMBL" id="GMA73002.1"/>
    </source>
</evidence>
<keyword evidence="5" id="KW-1185">Reference proteome</keyword>
<dbReference type="PANTHER" id="PTHR47618:SF1">
    <property type="entry name" value="BIFUNCTIONAL OLIGORIBONUCLEASE AND PAP PHOSPHATASE NRNA"/>
    <property type="match status" value="1"/>
</dbReference>
<feature type="domain" description="DHHA1" evidence="2">
    <location>
        <begin position="228"/>
        <end position="310"/>
    </location>
</feature>
<evidence type="ECO:0000259" key="2">
    <source>
        <dbReference type="Pfam" id="PF02272"/>
    </source>
</evidence>
<proteinExistence type="predicted"/>
<dbReference type="Proteomes" id="UP001157039">
    <property type="component" value="Unassembled WGS sequence"/>
</dbReference>
<dbReference type="EMBL" id="CP027783">
    <property type="protein sequence ID" value="AYW47428.1"/>
    <property type="molecule type" value="Genomic_DNA"/>
</dbReference>
<dbReference type="Pfam" id="PF01368">
    <property type="entry name" value="DHH"/>
    <property type="match status" value="1"/>
</dbReference>
<dbReference type="Proteomes" id="UP000268310">
    <property type="component" value="Chromosome"/>
</dbReference>
<evidence type="ECO:0000313" key="5">
    <source>
        <dbReference type="Proteomes" id="UP000268310"/>
    </source>
</evidence>
<sequence>MSVQANILAEIKAYETIIIHRHQRPDPDAIGSQVGLAELLRASFPEKNIYQVGGATEGLGYLAHMQEVDDATYQGALVIVTDTANAPRISDERFAMGDKLIKIDHHPNEEPYGDLMWVQAAASSCSEIIADFWQLFPDDLHMTKEAARLLYAGIVGDTGRFLYPASSPHTLRIAADLIDFGFDYAALNRQIEQISRNVARLSGYVYENLQIDSSGAAYVTFSTEMLEDYGVSDAQTSGVVPLPGTIENVLAWAIFVQQPEGYYRVRMRSKGPAINGIAKRYDGGGHDLASGANVRNLDEAQKLYEEIQKVCIDFPANN</sequence>
<dbReference type="KEGG" id="too:C7K38_03005"/>
<dbReference type="InterPro" id="IPR038763">
    <property type="entry name" value="DHH_sf"/>
</dbReference>
<dbReference type="SUPFAM" id="SSF64182">
    <property type="entry name" value="DHH phosphoesterases"/>
    <property type="match status" value="1"/>
</dbReference>
<evidence type="ECO:0000259" key="1">
    <source>
        <dbReference type="Pfam" id="PF01368"/>
    </source>
</evidence>
<dbReference type="InterPro" id="IPR001667">
    <property type="entry name" value="DDH_dom"/>
</dbReference>
<accession>A0AA38CZT8</accession>
<gene>
    <name evidence="3" type="ORF">C7K38_03005</name>
    <name evidence="4" type="ORF">GCM10025885_20510</name>
</gene>
<dbReference type="RefSeq" id="WP_123934557.1">
    <property type="nucleotide sequence ID" value="NZ_BSUW01000001.1"/>
</dbReference>
<dbReference type="AlphaFoldDB" id="A0AA38CZT8"/>
<protein>
    <submittedName>
        <fullName evidence="3">DHH family phosphoesterase</fullName>
    </submittedName>
    <submittedName>
        <fullName evidence="4">Oligoribonuclease</fullName>
    </submittedName>
</protein>